<evidence type="ECO:0000256" key="1">
    <source>
        <dbReference type="SAM" id="MobiDB-lite"/>
    </source>
</evidence>
<dbReference type="EMBL" id="VOTZ01000002">
    <property type="protein sequence ID" value="MCQ1537663.1"/>
    <property type="molecule type" value="Genomic_DNA"/>
</dbReference>
<keyword evidence="3" id="KW-1185">Reference proteome</keyword>
<proteinExistence type="predicted"/>
<accession>A0ABD4TIS2</accession>
<feature type="region of interest" description="Disordered" evidence="1">
    <location>
        <begin position="18"/>
        <end position="37"/>
    </location>
</feature>
<dbReference type="RefSeq" id="WP_255331572.1">
    <property type="nucleotide sequence ID" value="NZ_VOTZ01000002.1"/>
</dbReference>
<reference evidence="2 3" key="1">
    <citation type="submission" date="2019-08" db="EMBL/GenBank/DDBJ databases">
        <authorList>
            <person name="Chen S.-C."/>
            <person name="Lai M.-C."/>
            <person name="You Y.-T."/>
        </authorList>
    </citation>
    <scope>NUCLEOTIDE SEQUENCE [LARGE SCALE GENOMIC DNA]</scope>
    <source>
        <strain evidence="2 3">P2F9704a</strain>
    </source>
</reference>
<evidence type="ECO:0000313" key="2">
    <source>
        <dbReference type="EMBL" id="MCQ1537663.1"/>
    </source>
</evidence>
<feature type="compositionally biased region" description="Basic and acidic residues" evidence="1">
    <location>
        <begin position="24"/>
        <end position="37"/>
    </location>
</feature>
<dbReference type="AlphaFoldDB" id="A0ABD4TIS2"/>
<sequence length="105" mass="11850">MITDEKKGRFVQGRFVIDEEPDTEPAHSEKAEETKTKKPTIEDLIQLTSKNVEMTIESVVILGKKLFLTQEGRDHIEAKTRKIGDDLQKTVGEIAEAAKKAIEKK</sequence>
<dbReference type="Proteomes" id="UP001524383">
    <property type="component" value="Unassembled WGS sequence"/>
</dbReference>
<protein>
    <submittedName>
        <fullName evidence="2">Uncharacterized protein</fullName>
    </submittedName>
</protein>
<name>A0ABD4TIS2_9EURY</name>
<organism evidence="2 3">
    <name type="scientific">Methanocalculus taiwanensis</name>
    <dbReference type="NCBI Taxonomy" id="106207"/>
    <lineage>
        <taxon>Archaea</taxon>
        <taxon>Methanobacteriati</taxon>
        <taxon>Methanobacteriota</taxon>
        <taxon>Stenosarchaea group</taxon>
        <taxon>Methanomicrobia</taxon>
        <taxon>Methanomicrobiales</taxon>
        <taxon>Methanocalculaceae</taxon>
        <taxon>Methanocalculus</taxon>
    </lineage>
</organism>
<comment type="caution">
    <text evidence="2">The sequence shown here is derived from an EMBL/GenBank/DDBJ whole genome shotgun (WGS) entry which is preliminary data.</text>
</comment>
<evidence type="ECO:0000313" key="3">
    <source>
        <dbReference type="Proteomes" id="UP001524383"/>
    </source>
</evidence>
<gene>
    <name evidence="2" type="ORF">FTO68_01475</name>
</gene>